<proteinExistence type="predicted"/>
<evidence type="ECO:0000256" key="1">
    <source>
        <dbReference type="SAM" id="SignalP"/>
    </source>
</evidence>
<keyword evidence="1" id="KW-0732">Signal</keyword>
<comment type="caution">
    <text evidence="2">The sequence shown here is derived from an EMBL/GenBank/DDBJ whole genome shotgun (WGS) entry which is preliminary data.</text>
</comment>
<feature type="signal peptide" evidence="1">
    <location>
        <begin position="1"/>
        <end position="20"/>
    </location>
</feature>
<dbReference type="EMBL" id="JBHUEY010000006">
    <property type="protein sequence ID" value="MFD1784986.1"/>
    <property type="molecule type" value="Genomic_DNA"/>
</dbReference>
<name>A0ABW4N4K1_9CAUL</name>
<reference evidence="3" key="1">
    <citation type="journal article" date="2019" name="Int. J. Syst. Evol. Microbiol.">
        <title>The Global Catalogue of Microorganisms (GCM) 10K type strain sequencing project: providing services to taxonomists for standard genome sequencing and annotation.</title>
        <authorList>
            <consortium name="The Broad Institute Genomics Platform"/>
            <consortium name="The Broad Institute Genome Sequencing Center for Infectious Disease"/>
            <person name="Wu L."/>
            <person name="Ma J."/>
        </authorList>
    </citation>
    <scope>NUCLEOTIDE SEQUENCE [LARGE SCALE GENOMIC DNA]</scope>
    <source>
        <strain evidence="3">DFY28</strain>
    </source>
</reference>
<keyword evidence="3" id="KW-1185">Reference proteome</keyword>
<sequence>MRTLVLAAAAALTLAPAAFAAPLPHVSSVSVTIGPELQEKAEKTYGVRDVQRLADELQRDVERELARRGGLGDGGRLELVLVDAKPNRPTFKQLGDTPGLSFQSFGVGGATIEGRAIAADGTVTPVGYRWYETDIRQAAYGSTWSDAEWTIDRFASRLGRGEVLAQR</sequence>
<dbReference type="RefSeq" id="WP_377281945.1">
    <property type="nucleotide sequence ID" value="NZ_JBHRSI010000005.1"/>
</dbReference>
<feature type="chain" id="PRO_5045536744" description="DUF3313 domain-containing protein" evidence="1">
    <location>
        <begin position="21"/>
        <end position="167"/>
    </location>
</feature>
<evidence type="ECO:0008006" key="4">
    <source>
        <dbReference type="Google" id="ProtNLM"/>
    </source>
</evidence>
<dbReference type="Proteomes" id="UP001597237">
    <property type="component" value="Unassembled WGS sequence"/>
</dbReference>
<evidence type="ECO:0000313" key="2">
    <source>
        <dbReference type="EMBL" id="MFD1784986.1"/>
    </source>
</evidence>
<gene>
    <name evidence="2" type="ORF">ACFSC0_16405</name>
</gene>
<protein>
    <recommendedName>
        <fullName evidence="4">DUF3313 domain-containing protein</fullName>
    </recommendedName>
</protein>
<accession>A0ABW4N4K1</accession>
<organism evidence="2 3">
    <name type="scientific">Phenylobacterium terrae</name>
    <dbReference type="NCBI Taxonomy" id="2665495"/>
    <lineage>
        <taxon>Bacteria</taxon>
        <taxon>Pseudomonadati</taxon>
        <taxon>Pseudomonadota</taxon>
        <taxon>Alphaproteobacteria</taxon>
        <taxon>Caulobacterales</taxon>
        <taxon>Caulobacteraceae</taxon>
        <taxon>Phenylobacterium</taxon>
    </lineage>
</organism>
<evidence type="ECO:0000313" key="3">
    <source>
        <dbReference type="Proteomes" id="UP001597237"/>
    </source>
</evidence>